<dbReference type="InterPro" id="IPR000033">
    <property type="entry name" value="LDLR_classB_rpt"/>
</dbReference>
<feature type="disulfide bond" evidence="7">
    <location>
        <begin position="92"/>
        <end position="102"/>
    </location>
</feature>
<dbReference type="PANTHER" id="PTHR48071">
    <property type="entry name" value="SRCR DOMAIN-CONTAINING PROTEIN"/>
    <property type="match status" value="1"/>
</dbReference>
<feature type="signal peptide" evidence="9">
    <location>
        <begin position="1"/>
        <end position="19"/>
    </location>
</feature>
<dbReference type="EMBL" id="JAIZAY010000006">
    <property type="protein sequence ID" value="KAJ8040995.1"/>
    <property type="molecule type" value="Genomic_DNA"/>
</dbReference>
<feature type="disulfide bond" evidence="7">
    <location>
        <begin position="1852"/>
        <end position="1862"/>
    </location>
</feature>
<dbReference type="SMART" id="SM00270">
    <property type="entry name" value="ChtBD1"/>
    <property type="match status" value="5"/>
</dbReference>
<reference evidence="11" key="1">
    <citation type="submission" date="2021-10" db="EMBL/GenBank/DDBJ databases">
        <title>Tropical sea cucumber genome reveals ecological adaptation and Cuvierian tubules defense mechanism.</title>
        <authorList>
            <person name="Chen T."/>
        </authorList>
    </citation>
    <scope>NUCLEOTIDE SEQUENCE</scope>
    <source>
        <strain evidence="11">Nanhai2018</strain>
        <tissue evidence="11">Muscle</tissue>
    </source>
</reference>
<feature type="disulfide bond" evidence="7">
    <location>
        <begin position="708"/>
        <end position="772"/>
    </location>
</feature>
<gene>
    <name evidence="11" type="ORF">HOLleu_15473</name>
</gene>
<feature type="disulfide bond" evidence="7">
    <location>
        <begin position="1808"/>
        <end position="1872"/>
    </location>
</feature>
<feature type="disulfide bond" evidence="7">
    <location>
        <begin position="295"/>
        <end position="356"/>
    </location>
</feature>
<feature type="disulfide bond" evidence="7">
    <location>
        <begin position="1650"/>
        <end position="1711"/>
    </location>
</feature>
<feature type="repeat" description="LDL-receptor class B" evidence="8">
    <location>
        <begin position="967"/>
        <end position="1009"/>
    </location>
</feature>
<dbReference type="GO" id="GO:0008061">
    <property type="term" value="F:chitin binding"/>
    <property type="evidence" value="ECO:0007669"/>
    <property type="project" value="InterPro"/>
</dbReference>
<evidence type="ECO:0000313" key="11">
    <source>
        <dbReference type="EMBL" id="KAJ8040995.1"/>
    </source>
</evidence>
<feature type="disulfide bond" evidence="7">
    <location>
        <begin position="1323"/>
        <end position="1387"/>
    </location>
</feature>
<dbReference type="Proteomes" id="UP001152320">
    <property type="component" value="Chromosome 6"/>
</dbReference>
<dbReference type="Gene3D" id="2.120.10.30">
    <property type="entry name" value="TolB, C-terminal domain"/>
    <property type="match status" value="2"/>
</dbReference>
<comment type="caution">
    <text evidence="7">Lacks conserved residue(s) required for the propagation of feature annotation.</text>
</comment>
<dbReference type="PRINTS" id="PR00258">
    <property type="entry name" value="SPERACTRCPTR"/>
</dbReference>
<feature type="repeat" description="LDL-receptor class B" evidence="8">
    <location>
        <begin position="922"/>
        <end position="966"/>
    </location>
</feature>
<feature type="domain" description="SRCR" evidence="10">
    <location>
        <begin position="1127"/>
        <end position="1227"/>
    </location>
</feature>
<dbReference type="FunFam" id="3.10.250.10:FF:000007">
    <property type="entry name" value="Soluble scavenger receptor cysteine-rich domain-containing protein SSC5D"/>
    <property type="match status" value="5"/>
</dbReference>
<dbReference type="InterPro" id="IPR036772">
    <property type="entry name" value="SRCR-like_dom_sf"/>
</dbReference>
<dbReference type="Gene3D" id="3.10.250.10">
    <property type="entry name" value="SRCR-like domain"/>
    <property type="match status" value="8"/>
</dbReference>
<proteinExistence type="predicted"/>
<dbReference type="SUPFAM" id="SSF56487">
    <property type="entry name" value="SRCR-like"/>
    <property type="match status" value="8"/>
</dbReference>
<feature type="disulfide bond" evidence="7">
    <location>
        <begin position="1367"/>
        <end position="1377"/>
    </location>
</feature>
<feature type="disulfide bond" evidence="7">
    <location>
        <begin position="752"/>
        <end position="762"/>
    </location>
</feature>
<feature type="disulfide bond" evidence="7">
    <location>
        <begin position="48"/>
        <end position="112"/>
    </location>
</feature>
<feature type="disulfide bond" evidence="7">
    <location>
        <begin position="61"/>
        <end position="122"/>
    </location>
</feature>
<evidence type="ECO:0000256" key="3">
    <source>
        <dbReference type="ARBA" id="ARBA00022737"/>
    </source>
</evidence>
<evidence type="ECO:0000256" key="6">
    <source>
        <dbReference type="ARBA" id="ARBA00023180"/>
    </source>
</evidence>
<feature type="disulfide bond" evidence="7">
    <location>
        <begin position="1152"/>
        <end position="1216"/>
    </location>
</feature>
<name>A0A9Q1HCH9_HOLLE</name>
<evidence type="ECO:0000259" key="10">
    <source>
        <dbReference type="PROSITE" id="PS50287"/>
    </source>
</evidence>
<keyword evidence="3" id="KW-0677">Repeat</keyword>
<dbReference type="PROSITE" id="PS50287">
    <property type="entry name" value="SRCR_2"/>
    <property type="match status" value="8"/>
</dbReference>
<feature type="domain" description="SRCR" evidence="10">
    <location>
        <begin position="257"/>
        <end position="357"/>
    </location>
</feature>
<keyword evidence="2 9" id="KW-0732">Signal</keyword>
<feature type="domain" description="SRCR" evidence="10">
    <location>
        <begin position="1784"/>
        <end position="1884"/>
    </location>
</feature>
<feature type="disulfide bond" evidence="7">
    <location>
        <begin position="1165"/>
        <end position="1226"/>
    </location>
</feature>
<dbReference type="CDD" id="cd10909">
    <property type="entry name" value="ChtBD1_GH18_2"/>
    <property type="match status" value="1"/>
</dbReference>
<feature type="domain" description="SRCR" evidence="10">
    <location>
        <begin position="683"/>
        <end position="783"/>
    </location>
</feature>
<dbReference type="FunFam" id="2.120.10.30:FF:000241">
    <property type="entry name" value="Low-density lipoprotein receptor-related protein 6"/>
    <property type="match status" value="2"/>
</dbReference>
<evidence type="ECO:0000313" key="12">
    <source>
        <dbReference type="Proteomes" id="UP001152320"/>
    </source>
</evidence>
<protein>
    <submittedName>
        <fullName evidence="11">Neurotrypsin</fullName>
    </submittedName>
</protein>
<dbReference type="Pfam" id="PF00058">
    <property type="entry name" value="Ldl_recept_b"/>
    <property type="match status" value="4"/>
</dbReference>
<evidence type="ECO:0000256" key="2">
    <source>
        <dbReference type="ARBA" id="ARBA00022729"/>
    </source>
</evidence>
<feature type="disulfide bond" evidence="7">
    <location>
        <begin position="282"/>
        <end position="346"/>
    </location>
</feature>
<sequence length="1957" mass="216859">MGRQFSIVLLLVFVGTCCCQDAVRLVGGNGPKEGRVEVFIAGEWGTICDDLWDINDGHVICRQLGYSGADTIRYFAYFGEGSGRIWLDNVECAGDEETIADCRRNQFGDHNCQHYEDAGVECSKQEVESVTEETIEDIRLVGGSTANVGRLEVLVDGRWGTVCDDDWDINDASVVCRQLGYPGADSAEGFAFFGQGSDPIWLDNVRCSGEEDNLLDCPKNDFGEHNCNHYEDAGVRCTRTETVAPTDVTAPLVIEDIRLVGGRSGEEGRLEVYVNGEWGTVCDDFWDRLDADVVCRQLGYTGSAYSRTSESFGLGEGRIWLDDVRCTGSEESLQDCRMNDIGDENCGHSEDVGVECIPLDDSTTTTSVVYLIFSEATSIQLIPLGENHQDPFPPLTNVNNVVAIAPVYSKTGIFFSDIYEGSILFRSLKENNTVTILEGIGSVEGIAYNHVTDEIFWTSYTNSSISRMKVFQHSTDEEEQEEVLIRMSPSDHPRGIALDICNSSIFWTIWSYPNPSIMTASMTGKDARAIITTEIQRPNGIIIDSYARKLYWCEAMLDKIERANLDGTNRVVITEIEYSHPFDLVIYENNLYWTDWEHREVRRVNRFTGENMTVVRSGLSRDPLGITILDEPHNCSALPCANNNGGCEEICDTDEYGAVKCSCMEGKRLTDDNHTCLTYYQDIRLTGGQSENEGRVEVSVKGEWGTVCDDIWDLDDAMVVCKELGYPGAEAYFTLAHFGEGTGVIWLDDVDCSGDENSLNDCKKNSIGYHDCSHSEDAGVTCTEKSNEYLIYSEVSSIQMISLGENRQDPIPLVPDGVYLISIAPVYSKRGFFFSDVYKRAIVYHSMRENNTVTILEGVGSVEGIAYNHVTDEIFWTSYTNSSISRMKVFPHSTAEEEQEEVLIRMSASDHPRGIALDICSSSIYWANWNEQDPSIMTASMRGEDYHAVITTDIALPNGIVIDTYASKLYWCDARLDKIERANLDGTNRVVIIDSDLVHPFDLAVHENSLYLTDWGRDEVIRVDKYTGGNLTVLRSGSLQNPMGISILEEPHNCSALPCSTVNGGCQEICATDEYGAIQCSCSPGKYLAHDNETCLISSLTTSSTAAPTTTVESVISTEGTLVIEDIRLVNGYSHNTGRVEVYVNGEWGTVCHDRWEREDAEVVCRWLGYTGADAAMGNAFFGEGTGPIWLDNVRCSGDEETLRECRMKPIGEHNCDHDEDAGVECTIVPTPFGPRPGNDYRDDLRCRGGYSAPNFGQARCNRNGAYPCCSPELWCGNTPEHCECEGCVDYRDSSVKDIRLSGPYPHAGKVEVFIFGEWGSVCNDYWDIEDANVACRMLGYSGADEIKRGDYYGEGYDPVVMDDVHCKGDEESLSDCPRNEPGYHDCDHRYEAASVVCTLPPSTTLPPPTTEGWAYRNDNRCGGNYRAPNGQIAKCDPNGIYPCCSNDNWCGNTPAHCECGGCHDYRITGSEYRTDRRCGSTFYAPNGNVAKCDPNGSYPCCSNYHWCGSSAAHCECGGCLDYRIQGSAYRIDRRCGNFLAPNGDLARCDPNGHYPCCSNHLWCGSSSAHCDCSGCIDYRLWAPLTTPSTAKPTTTVDSSINTKGTPVIEDIRLVNGYSHNTGRVEVYVNGEWGTVCHDRWEREDAEVVCRWLGYTGADAALGNAFFGEGTGPIWLDNVRCSGNEETLRECRMRPIGEHNCGHDEDAGVECTIVPTPFGPRPGNDYRDDLRCRGGYSAPNFGQARCNRNGAYPCCSPELWCGNTPEHCECEGCVDYRDSSVKDIRLRGPYPHAGKVEVFIFGEWGSVCNDYWDIEDANVACRMLGYSGADEIKRGDYYGEGYDPVLMDDVHCKGDEESLSDCPRNEPGYHDCDHRYEAASAVCTLPPSTTLPPPTTQDPDQDYRNDYRCGGDYLAPNGEVAKCKKDGQYPCCSPEKECGITSDHCDCAECVDYRYYD</sequence>
<dbReference type="InterPro" id="IPR000742">
    <property type="entry name" value="EGF"/>
</dbReference>
<dbReference type="InterPro" id="IPR001002">
    <property type="entry name" value="Chitin-bd_1"/>
</dbReference>
<dbReference type="SUPFAM" id="SSF63825">
    <property type="entry name" value="YWTD domain"/>
    <property type="match status" value="2"/>
</dbReference>
<evidence type="ECO:0000256" key="7">
    <source>
        <dbReference type="PROSITE-ProRule" id="PRU00196"/>
    </source>
</evidence>
<dbReference type="InterPro" id="IPR001190">
    <property type="entry name" value="SRCR"/>
</dbReference>
<dbReference type="PANTHER" id="PTHR48071:SF18">
    <property type="entry name" value="DELETED IN MALIGNANT BRAIN TUMORS 1 PROTEIN-RELATED"/>
    <property type="match status" value="1"/>
</dbReference>
<feature type="chain" id="PRO_5040112129" evidence="9">
    <location>
        <begin position="20"/>
        <end position="1957"/>
    </location>
</feature>
<feature type="repeat" description="LDL-receptor class B" evidence="8">
    <location>
        <begin position="548"/>
        <end position="590"/>
    </location>
</feature>
<dbReference type="SMART" id="SM00135">
    <property type="entry name" value="LY"/>
    <property type="match status" value="8"/>
</dbReference>
<feature type="disulfide bond" evidence="7">
    <location>
        <begin position="176"/>
        <end position="237"/>
    </location>
</feature>
<dbReference type="Pfam" id="PF00530">
    <property type="entry name" value="SRCR"/>
    <property type="match status" value="8"/>
</dbReference>
<dbReference type="InterPro" id="IPR011042">
    <property type="entry name" value="6-blade_b-propeller_TolB-like"/>
</dbReference>
<keyword evidence="4 7" id="KW-1015">Disulfide bond</keyword>
<organism evidence="11 12">
    <name type="scientific">Holothuria leucospilota</name>
    <name type="common">Black long sea cucumber</name>
    <name type="synonym">Mertensiothuria leucospilota</name>
    <dbReference type="NCBI Taxonomy" id="206669"/>
    <lineage>
        <taxon>Eukaryota</taxon>
        <taxon>Metazoa</taxon>
        <taxon>Echinodermata</taxon>
        <taxon>Eleutherozoa</taxon>
        <taxon>Echinozoa</taxon>
        <taxon>Holothuroidea</taxon>
        <taxon>Aspidochirotacea</taxon>
        <taxon>Aspidochirotida</taxon>
        <taxon>Holothuriidae</taxon>
        <taxon>Holothuria</taxon>
    </lineage>
</organism>
<dbReference type="SMART" id="SM00202">
    <property type="entry name" value="SR"/>
    <property type="match status" value="8"/>
</dbReference>
<accession>A0A9Q1HCH9</accession>
<feature type="disulfide bond" evidence="7">
    <location>
        <begin position="1196"/>
        <end position="1206"/>
    </location>
</feature>
<feature type="domain" description="SRCR" evidence="10">
    <location>
        <begin position="1299"/>
        <end position="1399"/>
    </location>
</feature>
<feature type="domain" description="SRCR" evidence="10">
    <location>
        <begin position="138"/>
        <end position="238"/>
    </location>
</feature>
<dbReference type="PROSITE" id="PS51120">
    <property type="entry name" value="LDLRB"/>
    <property type="match status" value="3"/>
</dbReference>
<feature type="disulfide bond" evidence="7">
    <location>
        <begin position="721"/>
        <end position="782"/>
    </location>
</feature>
<comment type="caution">
    <text evidence="11">The sequence shown here is derived from an EMBL/GenBank/DDBJ whole genome shotgun (WGS) entry which is preliminary data.</text>
</comment>
<keyword evidence="1" id="KW-0245">EGF-like domain</keyword>
<keyword evidence="5" id="KW-0675">Receptor</keyword>
<dbReference type="SMART" id="SM00181">
    <property type="entry name" value="EGF"/>
    <property type="match status" value="2"/>
</dbReference>
<feature type="disulfide bond" evidence="7">
    <location>
        <begin position="1681"/>
        <end position="1691"/>
    </location>
</feature>
<keyword evidence="6" id="KW-0325">Glycoprotein</keyword>
<dbReference type="FunFam" id="3.10.250.10:FF:000011">
    <property type="entry name" value="Scavenger receptor class A member 5"/>
    <property type="match status" value="3"/>
</dbReference>
<dbReference type="Gene3D" id="2.10.25.10">
    <property type="entry name" value="Laminin"/>
    <property type="match status" value="1"/>
</dbReference>
<evidence type="ECO:0000256" key="4">
    <source>
        <dbReference type="ARBA" id="ARBA00023157"/>
    </source>
</evidence>
<feature type="disulfide bond" evidence="7">
    <location>
        <begin position="326"/>
        <end position="336"/>
    </location>
</feature>
<feature type="domain" description="SRCR" evidence="10">
    <location>
        <begin position="23"/>
        <end position="123"/>
    </location>
</feature>
<evidence type="ECO:0000256" key="9">
    <source>
        <dbReference type="SAM" id="SignalP"/>
    </source>
</evidence>
<dbReference type="PROSITE" id="PS00420">
    <property type="entry name" value="SRCR_1"/>
    <property type="match status" value="8"/>
</dbReference>
<dbReference type="OrthoDB" id="382013at2759"/>
<feature type="disulfide bond" evidence="7">
    <location>
        <begin position="207"/>
        <end position="217"/>
    </location>
</feature>
<feature type="disulfide bond" evidence="7">
    <location>
        <begin position="163"/>
        <end position="227"/>
    </location>
</feature>
<evidence type="ECO:0000256" key="1">
    <source>
        <dbReference type="ARBA" id="ARBA00022536"/>
    </source>
</evidence>
<dbReference type="GO" id="GO:0016020">
    <property type="term" value="C:membrane"/>
    <property type="evidence" value="ECO:0007669"/>
    <property type="project" value="InterPro"/>
</dbReference>
<evidence type="ECO:0000256" key="5">
    <source>
        <dbReference type="ARBA" id="ARBA00023170"/>
    </source>
</evidence>
<keyword evidence="12" id="KW-1185">Reference proteome</keyword>
<evidence type="ECO:0000256" key="8">
    <source>
        <dbReference type="PROSITE-ProRule" id="PRU00461"/>
    </source>
</evidence>
<feature type="domain" description="SRCR" evidence="10">
    <location>
        <begin position="1612"/>
        <end position="1712"/>
    </location>
</feature>
<feature type="disulfide bond" evidence="7">
    <location>
        <begin position="1637"/>
        <end position="1701"/>
    </location>
</feature>